<dbReference type="InterPro" id="IPR021390">
    <property type="entry name" value="DUF3025"/>
</dbReference>
<name>A0A923HC92_9BURK</name>
<dbReference type="Pfam" id="PF11227">
    <property type="entry name" value="DUF3025"/>
    <property type="match status" value="1"/>
</dbReference>
<dbReference type="EMBL" id="JACOFV010000003">
    <property type="protein sequence ID" value="MBC3861316.1"/>
    <property type="molecule type" value="Genomic_DNA"/>
</dbReference>
<accession>A0A923HC92</accession>
<dbReference type="Proteomes" id="UP000634011">
    <property type="component" value="Unassembled WGS sequence"/>
</dbReference>
<reference evidence="1" key="1">
    <citation type="submission" date="2020-08" db="EMBL/GenBank/DDBJ databases">
        <title>Novel species isolated from subtropical streams in China.</title>
        <authorList>
            <person name="Lu H."/>
        </authorList>
    </citation>
    <scope>NUCLEOTIDE SEQUENCE</scope>
    <source>
        <strain evidence="1">KACC 12607</strain>
    </source>
</reference>
<protein>
    <submittedName>
        <fullName evidence="1">DUF3025 domain-containing protein</fullName>
    </submittedName>
</protein>
<evidence type="ECO:0000313" key="1">
    <source>
        <dbReference type="EMBL" id="MBC3861316.1"/>
    </source>
</evidence>
<sequence>MSERFFDQIDWSARWFDTVRPYAQQLIAAQDWRACLNRLAGEMQLQNHLGLAVQFIPQEELPEGTAYEAHINATGKVPTRENLHDFFNALVWLSFPEIKRQLNALQAAQIAALGIGKSRGPARDAATIFDENAALLVVENSEAGDDLIEALRLHQWDSAFVQQRSKFDRCAKVWSFGHALMEKLVNPYKAITAHSWVLRVEPQHFALSRDNSLMQIDQLVSQQLLTHGLTTADYTPLPVLGIPGWWEEQNPGFYADQSVFRPPRQKK</sequence>
<evidence type="ECO:0000313" key="2">
    <source>
        <dbReference type="Proteomes" id="UP000634011"/>
    </source>
</evidence>
<comment type="caution">
    <text evidence="1">The sequence shown here is derived from an EMBL/GenBank/DDBJ whole genome shotgun (WGS) entry which is preliminary data.</text>
</comment>
<dbReference type="AlphaFoldDB" id="A0A923HC92"/>
<organism evidence="1 2">
    <name type="scientific">Undibacterium jejuense</name>
    <dbReference type="NCBI Taxonomy" id="1344949"/>
    <lineage>
        <taxon>Bacteria</taxon>
        <taxon>Pseudomonadati</taxon>
        <taxon>Pseudomonadota</taxon>
        <taxon>Betaproteobacteria</taxon>
        <taxon>Burkholderiales</taxon>
        <taxon>Oxalobacteraceae</taxon>
        <taxon>Undibacterium</taxon>
    </lineage>
</organism>
<proteinExistence type="predicted"/>
<dbReference type="RefSeq" id="WP_186911255.1">
    <property type="nucleotide sequence ID" value="NZ_JACOFV010000003.1"/>
</dbReference>
<keyword evidence="2" id="KW-1185">Reference proteome</keyword>
<gene>
    <name evidence="1" type="ORF">H8K32_04330</name>
</gene>